<protein>
    <submittedName>
        <fullName evidence="9">Allantoin permease</fullName>
    </submittedName>
</protein>
<accession>A0A1E3PG96</accession>
<gene>
    <name evidence="9" type="ORF">NADFUDRAFT_47618</name>
</gene>
<dbReference type="Pfam" id="PF07690">
    <property type="entry name" value="MFS_1"/>
    <property type="match status" value="1"/>
</dbReference>
<evidence type="ECO:0000256" key="6">
    <source>
        <dbReference type="ARBA" id="ARBA00037968"/>
    </source>
</evidence>
<comment type="similarity">
    <text evidence="6">Belongs to the major facilitator superfamily. Allantoate permease family.</text>
</comment>
<evidence type="ECO:0000256" key="3">
    <source>
        <dbReference type="ARBA" id="ARBA00022692"/>
    </source>
</evidence>
<comment type="subcellular location">
    <subcellularLocation>
        <location evidence="1">Membrane</location>
        <topology evidence="1">Multi-pass membrane protein</topology>
    </subcellularLocation>
</comment>
<sequence length="514" mass="57145">MNSQTIKEKDTIYSETPIEVGSIECFEAGQSQSPDDIDLFHEAKNYSPEEIEALDKKLLRRTDMYLIPILCITYLLQFLDKLSLNYASAYTLKQDLGLQGQRFSWVAAIFNFGYLFWALPSNIIIQKVPVAKYTGAMIICWAALLLGHVGAKNYGGILVLRFLLGMFEACISPSCMMICSMFYTKKEQPLRMCIFLSCNGVATMVGALLGYGLGHAKSHVLKEWQLIFLFIGLLNLVWGVVFLFIAPDSPATARFLTREERALVVNRVSVNMMGIKNPKFNKSQALEAVLDIKVHALSLIGLGCGIINGGVSNFASSLIKGFGFSGLNATLLQLPTGAIEFVVLVAAGFLAIRFKNIRCYILMGLTIPPLAGLIGIRQISLDHKWALVGCTWLQFIVGGPVILCWVLMTANIAGHTKRSIMNGWWFTLYAAGNIIGSNIFFAKEAPRYYSAMTGLIACYIGMFLLGGVLKYYMTWDNKKRDLENEDSEEAREKAILAGFNDLTDKQNRGFRYSL</sequence>
<dbReference type="Proteomes" id="UP000095009">
    <property type="component" value="Unassembled WGS sequence"/>
</dbReference>
<dbReference type="OrthoDB" id="4454541at2759"/>
<evidence type="ECO:0000313" key="10">
    <source>
        <dbReference type="Proteomes" id="UP000095009"/>
    </source>
</evidence>
<evidence type="ECO:0000259" key="8">
    <source>
        <dbReference type="PROSITE" id="PS50850"/>
    </source>
</evidence>
<organism evidence="9 10">
    <name type="scientific">Nadsonia fulvescens var. elongata DSM 6958</name>
    <dbReference type="NCBI Taxonomy" id="857566"/>
    <lineage>
        <taxon>Eukaryota</taxon>
        <taxon>Fungi</taxon>
        <taxon>Dikarya</taxon>
        <taxon>Ascomycota</taxon>
        <taxon>Saccharomycotina</taxon>
        <taxon>Dipodascomycetes</taxon>
        <taxon>Dipodascales</taxon>
        <taxon>Dipodascales incertae sedis</taxon>
        <taxon>Nadsonia</taxon>
    </lineage>
</organism>
<evidence type="ECO:0000256" key="1">
    <source>
        <dbReference type="ARBA" id="ARBA00004141"/>
    </source>
</evidence>
<feature type="transmembrane region" description="Helical" evidence="7">
    <location>
        <begin position="194"/>
        <end position="214"/>
    </location>
</feature>
<feature type="transmembrane region" description="Helical" evidence="7">
    <location>
        <begin position="359"/>
        <end position="379"/>
    </location>
</feature>
<dbReference type="PANTHER" id="PTHR43791">
    <property type="entry name" value="PERMEASE-RELATED"/>
    <property type="match status" value="1"/>
</dbReference>
<dbReference type="AlphaFoldDB" id="A0A1E3PG96"/>
<dbReference type="PANTHER" id="PTHR43791:SF97">
    <property type="entry name" value="ALLANTOATE TRANSPORTER, PUTATIVE (AFU_ORTHOLOGUE AFUA_1G14700)-RELATED"/>
    <property type="match status" value="1"/>
</dbReference>
<feature type="transmembrane region" description="Helical" evidence="7">
    <location>
        <begin position="420"/>
        <end position="442"/>
    </location>
</feature>
<feature type="transmembrane region" description="Helical" evidence="7">
    <location>
        <begin position="292"/>
        <end position="311"/>
    </location>
</feature>
<name>A0A1E3PG96_9ASCO</name>
<keyword evidence="3 7" id="KW-0812">Transmembrane</keyword>
<evidence type="ECO:0000256" key="2">
    <source>
        <dbReference type="ARBA" id="ARBA00022448"/>
    </source>
</evidence>
<feature type="transmembrane region" description="Helical" evidence="7">
    <location>
        <begin position="448"/>
        <end position="472"/>
    </location>
</feature>
<evidence type="ECO:0000256" key="5">
    <source>
        <dbReference type="ARBA" id="ARBA00023136"/>
    </source>
</evidence>
<dbReference type="InterPro" id="IPR011701">
    <property type="entry name" value="MFS"/>
</dbReference>
<dbReference type="STRING" id="857566.A0A1E3PG96"/>
<feature type="domain" description="Major facilitator superfamily (MFS) profile" evidence="8">
    <location>
        <begin position="66"/>
        <end position="478"/>
    </location>
</feature>
<dbReference type="InterPro" id="IPR020846">
    <property type="entry name" value="MFS_dom"/>
</dbReference>
<feature type="transmembrane region" description="Helical" evidence="7">
    <location>
        <begin position="331"/>
        <end position="352"/>
    </location>
</feature>
<keyword evidence="10" id="KW-1185">Reference proteome</keyword>
<feature type="transmembrane region" description="Helical" evidence="7">
    <location>
        <begin position="157"/>
        <end position="182"/>
    </location>
</feature>
<dbReference type="EMBL" id="KV454412">
    <property type="protein sequence ID" value="ODQ64443.1"/>
    <property type="molecule type" value="Genomic_DNA"/>
</dbReference>
<dbReference type="PROSITE" id="PS50850">
    <property type="entry name" value="MFS"/>
    <property type="match status" value="1"/>
</dbReference>
<evidence type="ECO:0000256" key="4">
    <source>
        <dbReference type="ARBA" id="ARBA00022989"/>
    </source>
</evidence>
<dbReference type="InterPro" id="IPR036259">
    <property type="entry name" value="MFS_trans_sf"/>
</dbReference>
<feature type="transmembrane region" description="Helical" evidence="7">
    <location>
        <begin position="102"/>
        <end position="119"/>
    </location>
</feature>
<feature type="transmembrane region" description="Helical" evidence="7">
    <location>
        <begin position="226"/>
        <end position="246"/>
    </location>
</feature>
<proteinExistence type="inferred from homology"/>
<reference evidence="9 10" key="1">
    <citation type="journal article" date="2016" name="Proc. Natl. Acad. Sci. U.S.A.">
        <title>Comparative genomics of biotechnologically important yeasts.</title>
        <authorList>
            <person name="Riley R."/>
            <person name="Haridas S."/>
            <person name="Wolfe K.H."/>
            <person name="Lopes M.R."/>
            <person name="Hittinger C.T."/>
            <person name="Goeker M."/>
            <person name="Salamov A.A."/>
            <person name="Wisecaver J.H."/>
            <person name="Long T.M."/>
            <person name="Calvey C.H."/>
            <person name="Aerts A.L."/>
            <person name="Barry K.W."/>
            <person name="Choi C."/>
            <person name="Clum A."/>
            <person name="Coughlan A.Y."/>
            <person name="Deshpande S."/>
            <person name="Douglass A.P."/>
            <person name="Hanson S.J."/>
            <person name="Klenk H.-P."/>
            <person name="LaButti K.M."/>
            <person name="Lapidus A."/>
            <person name="Lindquist E.A."/>
            <person name="Lipzen A.M."/>
            <person name="Meier-Kolthoff J.P."/>
            <person name="Ohm R.A."/>
            <person name="Otillar R.P."/>
            <person name="Pangilinan J.L."/>
            <person name="Peng Y."/>
            <person name="Rokas A."/>
            <person name="Rosa C.A."/>
            <person name="Scheuner C."/>
            <person name="Sibirny A.A."/>
            <person name="Slot J.C."/>
            <person name="Stielow J.B."/>
            <person name="Sun H."/>
            <person name="Kurtzman C.P."/>
            <person name="Blackwell M."/>
            <person name="Grigoriev I.V."/>
            <person name="Jeffries T.W."/>
        </authorList>
    </citation>
    <scope>NUCLEOTIDE SEQUENCE [LARGE SCALE GENOMIC DNA]</scope>
    <source>
        <strain evidence="9 10">DSM 6958</strain>
    </source>
</reference>
<keyword evidence="2" id="KW-0813">Transport</keyword>
<evidence type="ECO:0000313" key="9">
    <source>
        <dbReference type="EMBL" id="ODQ64443.1"/>
    </source>
</evidence>
<dbReference type="FunFam" id="1.20.1250.20:FF:000064">
    <property type="entry name" value="MFS allantoate transporter"/>
    <property type="match status" value="1"/>
</dbReference>
<feature type="transmembrane region" description="Helical" evidence="7">
    <location>
        <begin position="64"/>
        <end position="82"/>
    </location>
</feature>
<keyword evidence="5 7" id="KW-0472">Membrane</keyword>
<evidence type="ECO:0000256" key="7">
    <source>
        <dbReference type="SAM" id="Phobius"/>
    </source>
</evidence>
<dbReference type="GO" id="GO:0022857">
    <property type="term" value="F:transmembrane transporter activity"/>
    <property type="evidence" value="ECO:0007669"/>
    <property type="project" value="InterPro"/>
</dbReference>
<dbReference type="SUPFAM" id="SSF103473">
    <property type="entry name" value="MFS general substrate transporter"/>
    <property type="match status" value="1"/>
</dbReference>
<feature type="transmembrane region" description="Helical" evidence="7">
    <location>
        <begin position="385"/>
        <end position="408"/>
    </location>
</feature>
<feature type="transmembrane region" description="Helical" evidence="7">
    <location>
        <begin position="131"/>
        <end position="151"/>
    </location>
</feature>
<dbReference type="GO" id="GO:0016020">
    <property type="term" value="C:membrane"/>
    <property type="evidence" value="ECO:0007669"/>
    <property type="project" value="UniProtKB-SubCell"/>
</dbReference>
<dbReference type="Gene3D" id="1.20.1250.20">
    <property type="entry name" value="MFS general substrate transporter like domains"/>
    <property type="match status" value="2"/>
</dbReference>
<keyword evidence="4 7" id="KW-1133">Transmembrane helix</keyword>